<evidence type="ECO:0000256" key="2">
    <source>
        <dbReference type="ARBA" id="ARBA00022741"/>
    </source>
</evidence>
<dbReference type="PANTHER" id="PTHR48013">
    <property type="entry name" value="DUAL SPECIFICITY MITOGEN-ACTIVATED PROTEIN KINASE KINASE 5-RELATED"/>
    <property type="match status" value="1"/>
</dbReference>
<keyword evidence="1" id="KW-0808">Transferase</keyword>
<keyword evidence="3" id="KW-0418">Kinase</keyword>
<dbReference type="PROSITE" id="PS50011">
    <property type="entry name" value="PROTEIN_KINASE_DOM"/>
    <property type="match status" value="1"/>
</dbReference>
<evidence type="ECO:0000313" key="12">
    <source>
        <dbReference type="EMBL" id="CAD9765109.1"/>
    </source>
</evidence>
<accession>A0A7S2TSD8</accession>
<protein>
    <recommendedName>
        <fullName evidence="6">mitogen-activated protein kinase kinase</fullName>
        <ecNumber evidence="6">2.7.12.2</ecNumber>
    </recommendedName>
</protein>
<comment type="catalytic activity">
    <reaction evidence="7">
        <text>L-seryl-[protein] + ATP = O-phospho-L-seryl-[protein] + ADP + H(+)</text>
        <dbReference type="Rhea" id="RHEA:17989"/>
        <dbReference type="Rhea" id="RHEA-COMP:9863"/>
        <dbReference type="Rhea" id="RHEA-COMP:11604"/>
        <dbReference type="ChEBI" id="CHEBI:15378"/>
        <dbReference type="ChEBI" id="CHEBI:29999"/>
        <dbReference type="ChEBI" id="CHEBI:30616"/>
        <dbReference type="ChEBI" id="CHEBI:83421"/>
        <dbReference type="ChEBI" id="CHEBI:456216"/>
        <dbReference type="EC" id="2.7.12.2"/>
    </reaction>
</comment>
<dbReference type="InterPro" id="IPR011009">
    <property type="entry name" value="Kinase-like_dom_sf"/>
</dbReference>
<comment type="catalytic activity">
    <reaction evidence="8">
        <text>L-threonyl-[protein] + ATP = O-phospho-L-threonyl-[protein] + ADP + H(+)</text>
        <dbReference type="Rhea" id="RHEA:46608"/>
        <dbReference type="Rhea" id="RHEA-COMP:11060"/>
        <dbReference type="Rhea" id="RHEA-COMP:11605"/>
        <dbReference type="ChEBI" id="CHEBI:15378"/>
        <dbReference type="ChEBI" id="CHEBI:30013"/>
        <dbReference type="ChEBI" id="CHEBI:30616"/>
        <dbReference type="ChEBI" id="CHEBI:61977"/>
        <dbReference type="ChEBI" id="CHEBI:456216"/>
        <dbReference type="EC" id="2.7.12.2"/>
    </reaction>
</comment>
<keyword evidence="2" id="KW-0547">Nucleotide-binding</keyword>
<dbReference type="EMBL" id="HBHP01016953">
    <property type="protein sequence ID" value="CAD9765109.1"/>
    <property type="molecule type" value="Transcribed_RNA"/>
</dbReference>
<evidence type="ECO:0000256" key="9">
    <source>
        <dbReference type="ARBA" id="ARBA00051693"/>
    </source>
</evidence>
<comment type="catalytic activity">
    <reaction evidence="9">
        <text>L-tyrosyl-[protein] + ATP = O-phospho-L-tyrosyl-[protein] + ADP + H(+)</text>
        <dbReference type="Rhea" id="RHEA:10596"/>
        <dbReference type="Rhea" id="RHEA-COMP:10136"/>
        <dbReference type="Rhea" id="RHEA-COMP:20101"/>
        <dbReference type="ChEBI" id="CHEBI:15378"/>
        <dbReference type="ChEBI" id="CHEBI:30616"/>
        <dbReference type="ChEBI" id="CHEBI:46858"/>
        <dbReference type="ChEBI" id="CHEBI:61978"/>
        <dbReference type="ChEBI" id="CHEBI:456216"/>
        <dbReference type="EC" id="2.7.12.2"/>
    </reaction>
</comment>
<keyword evidence="4" id="KW-0067">ATP-binding</keyword>
<evidence type="ECO:0000259" key="11">
    <source>
        <dbReference type="PROSITE" id="PS50011"/>
    </source>
</evidence>
<evidence type="ECO:0000256" key="1">
    <source>
        <dbReference type="ARBA" id="ARBA00022679"/>
    </source>
</evidence>
<feature type="domain" description="Protein kinase" evidence="11">
    <location>
        <begin position="1"/>
        <end position="102"/>
    </location>
</feature>
<dbReference type="Pfam" id="PF00069">
    <property type="entry name" value="Pkinase"/>
    <property type="match status" value="1"/>
</dbReference>
<evidence type="ECO:0000256" key="10">
    <source>
        <dbReference type="SAM" id="MobiDB-lite"/>
    </source>
</evidence>
<dbReference type="GO" id="GO:0004708">
    <property type="term" value="F:MAP kinase kinase activity"/>
    <property type="evidence" value="ECO:0007669"/>
    <property type="project" value="UniProtKB-EC"/>
</dbReference>
<name>A0A7S2TSD8_9EUKA</name>
<proteinExistence type="inferred from homology"/>
<dbReference type="GO" id="GO:0005524">
    <property type="term" value="F:ATP binding"/>
    <property type="evidence" value="ECO:0007669"/>
    <property type="project" value="UniProtKB-KW"/>
</dbReference>
<dbReference type="Gene3D" id="1.10.510.10">
    <property type="entry name" value="Transferase(Phosphotransferase) domain 1"/>
    <property type="match status" value="1"/>
</dbReference>
<dbReference type="AlphaFoldDB" id="A0A7S2TSD8"/>
<dbReference type="EC" id="2.7.12.2" evidence="6"/>
<sequence length="197" mass="21732">MSPERIQGKEYTFNSDIWSLGLTLLQSVIGRYPYTVTGVYLDLMQQIVENPAPRFPENEKDANGSTGVRERRKRFRQFIASCLQKDPSKRSSAGDLTNHDFVVGLADCGGGDEKKKLASWIVKVQKKAKERKRAKEAKPETQQKPETSLGVNPLSVSTREEAVVVKKEISSVPATAEITGTKGKAGSTKTAERTCSK</sequence>
<comment type="similarity">
    <text evidence="5">Belongs to the protein kinase superfamily. STE Ser/Thr protein kinase family. MAP kinase kinase subfamily.</text>
</comment>
<feature type="compositionally biased region" description="Polar residues" evidence="10">
    <location>
        <begin position="144"/>
        <end position="157"/>
    </location>
</feature>
<dbReference type="SUPFAM" id="SSF56112">
    <property type="entry name" value="Protein kinase-like (PK-like)"/>
    <property type="match status" value="1"/>
</dbReference>
<feature type="region of interest" description="Disordered" evidence="10">
    <location>
        <begin position="128"/>
        <end position="157"/>
    </location>
</feature>
<evidence type="ECO:0000256" key="3">
    <source>
        <dbReference type="ARBA" id="ARBA00022777"/>
    </source>
</evidence>
<reference evidence="12" key="1">
    <citation type="submission" date="2021-01" db="EMBL/GenBank/DDBJ databases">
        <authorList>
            <person name="Corre E."/>
            <person name="Pelletier E."/>
            <person name="Niang G."/>
            <person name="Scheremetjew M."/>
            <person name="Finn R."/>
            <person name="Kale V."/>
            <person name="Holt S."/>
            <person name="Cochrane G."/>
            <person name="Meng A."/>
            <person name="Brown T."/>
            <person name="Cohen L."/>
        </authorList>
    </citation>
    <scope>NUCLEOTIDE SEQUENCE</scope>
    <source>
        <strain evidence="12">CCMP622</strain>
    </source>
</reference>
<gene>
    <name evidence="12" type="ORF">LSP00402_LOCUS10502</name>
</gene>
<organism evidence="12">
    <name type="scientific">Lotharella oceanica</name>
    <dbReference type="NCBI Taxonomy" id="641309"/>
    <lineage>
        <taxon>Eukaryota</taxon>
        <taxon>Sar</taxon>
        <taxon>Rhizaria</taxon>
        <taxon>Cercozoa</taxon>
        <taxon>Chlorarachniophyceae</taxon>
        <taxon>Lotharella</taxon>
    </lineage>
</organism>
<evidence type="ECO:0000256" key="4">
    <source>
        <dbReference type="ARBA" id="ARBA00022840"/>
    </source>
</evidence>
<evidence type="ECO:0000256" key="6">
    <source>
        <dbReference type="ARBA" id="ARBA00038999"/>
    </source>
</evidence>
<evidence type="ECO:0000256" key="8">
    <source>
        <dbReference type="ARBA" id="ARBA00049299"/>
    </source>
</evidence>
<dbReference type="InterPro" id="IPR000719">
    <property type="entry name" value="Prot_kinase_dom"/>
</dbReference>
<dbReference type="PANTHER" id="PTHR48013:SF9">
    <property type="entry name" value="DUAL SPECIFICITY MITOGEN-ACTIVATED PROTEIN KINASE KINASE 5"/>
    <property type="match status" value="1"/>
</dbReference>
<evidence type="ECO:0000256" key="5">
    <source>
        <dbReference type="ARBA" id="ARBA00038035"/>
    </source>
</evidence>
<evidence type="ECO:0000256" key="7">
    <source>
        <dbReference type="ARBA" id="ARBA00049014"/>
    </source>
</evidence>